<accession>A0A8J6TR93</accession>
<dbReference type="InterPro" id="IPR017900">
    <property type="entry name" value="4Fe4S_Fe_S_CS"/>
</dbReference>
<name>A0A8J6TR93_9BACT</name>
<feature type="domain" description="4Fe-4S ferredoxin-type" evidence="4">
    <location>
        <begin position="226"/>
        <end position="258"/>
    </location>
</feature>
<dbReference type="Pfam" id="PF17179">
    <property type="entry name" value="Fer4_22"/>
    <property type="match status" value="1"/>
</dbReference>
<evidence type="ECO:0000259" key="4">
    <source>
        <dbReference type="PROSITE" id="PS51379"/>
    </source>
</evidence>
<organism evidence="5 6">
    <name type="scientific">Candidatus Desulfatibia vada</name>
    <dbReference type="NCBI Taxonomy" id="2841696"/>
    <lineage>
        <taxon>Bacteria</taxon>
        <taxon>Pseudomonadati</taxon>
        <taxon>Thermodesulfobacteriota</taxon>
        <taxon>Desulfobacteria</taxon>
        <taxon>Desulfobacterales</taxon>
        <taxon>Desulfobacterales incertae sedis</taxon>
        <taxon>Candidatus Desulfatibia</taxon>
    </lineage>
</organism>
<evidence type="ECO:0000256" key="2">
    <source>
        <dbReference type="ARBA" id="ARBA00023004"/>
    </source>
</evidence>
<dbReference type="PANTHER" id="PTHR40447:SF1">
    <property type="entry name" value="ANAEROBIC SULFITE REDUCTASE SUBUNIT A"/>
    <property type="match status" value="1"/>
</dbReference>
<feature type="domain" description="4Fe-4S ferredoxin-type" evidence="4">
    <location>
        <begin position="306"/>
        <end position="335"/>
    </location>
</feature>
<dbReference type="SUPFAM" id="SSF46548">
    <property type="entry name" value="alpha-helical ferredoxin"/>
    <property type="match status" value="1"/>
</dbReference>
<keyword evidence="2" id="KW-0408">Iron</keyword>
<dbReference type="PANTHER" id="PTHR40447">
    <property type="entry name" value="ANAEROBIC SULFITE REDUCTASE SUBUNIT A"/>
    <property type="match status" value="1"/>
</dbReference>
<dbReference type="Gene3D" id="1.10.1060.10">
    <property type="entry name" value="Alpha-helical ferredoxin"/>
    <property type="match status" value="1"/>
</dbReference>
<dbReference type="InterPro" id="IPR017896">
    <property type="entry name" value="4Fe4S_Fe-S-bd"/>
</dbReference>
<dbReference type="Proteomes" id="UP000605201">
    <property type="component" value="Unassembled WGS sequence"/>
</dbReference>
<reference evidence="5 6" key="1">
    <citation type="submission" date="2020-08" db="EMBL/GenBank/DDBJ databases">
        <title>Bridging the membrane lipid divide: bacteria of the FCB group superphylum have the potential to synthesize archaeal ether lipids.</title>
        <authorList>
            <person name="Villanueva L."/>
            <person name="Von Meijenfeldt F.A.B."/>
            <person name="Westbye A.B."/>
            <person name="Yadav S."/>
            <person name="Hopmans E.C."/>
            <person name="Dutilh B.E."/>
            <person name="Sinninghe Damste J.S."/>
        </authorList>
    </citation>
    <scope>NUCLEOTIDE SEQUENCE [LARGE SCALE GENOMIC DNA]</scope>
    <source>
        <strain evidence="5">NIOZ-UU17</strain>
    </source>
</reference>
<dbReference type="EMBL" id="JACNIG010000307">
    <property type="protein sequence ID" value="MBC8433553.1"/>
    <property type="molecule type" value="Genomic_DNA"/>
</dbReference>
<dbReference type="GO" id="GO:0051536">
    <property type="term" value="F:iron-sulfur cluster binding"/>
    <property type="evidence" value="ECO:0007669"/>
    <property type="project" value="UniProtKB-KW"/>
</dbReference>
<dbReference type="PROSITE" id="PS00198">
    <property type="entry name" value="4FE4S_FER_1"/>
    <property type="match status" value="1"/>
</dbReference>
<evidence type="ECO:0000313" key="5">
    <source>
        <dbReference type="EMBL" id="MBC8433553.1"/>
    </source>
</evidence>
<evidence type="ECO:0000313" key="6">
    <source>
        <dbReference type="Proteomes" id="UP000605201"/>
    </source>
</evidence>
<sequence length="349" mass="39826">MKAVKIDKKDWAPGLDKLFANYRLFGPLKGDQFHNFKALNKGELPDFNFLNTPLSPKSIIYPQSELMFKYTLDEKQKDHHIMQEIDKDYSPRAVIGIRPCDAASFLLVRKNFDTPEYKDPYWIRPYEATTFVGLACSDPCSTCFCTTAGCGPFHEDGLDVLLVDAGDHFLARAVTSKGEDFLKAAGWDVEDDIRQIADLKKTAESKISSVAATDKLKSKITTELYEGPFWEEVAFACINCGICTYVCPTCWCFDIQDETYRDSGVRMRNWDSCMYPLFTLHASRHNPRGTKLHRVRQRFMHKLKYYVDRYDTGIQCVGCGRCIRSCPVNIDIRKVCALMNDYEPAPAAE</sequence>
<evidence type="ECO:0000256" key="3">
    <source>
        <dbReference type="ARBA" id="ARBA00023014"/>
    </source>
</evidence>
<gene>
    <name evidence="5" type="ORF">H8D96_16725</name>
</gene>
<proteinExistence type="predicted"/>
<keyword evidence="3" id="KW-0411">Iron-sulfur</keyword>
<comment type="caution">
    <text evidence="5">The sequence shown here is derived from an EMBL/GenBank/DDBJ whole genome shotgun (WGS) entry which is preliminary data.</text>
</comment>
<dbReference type="PROSITE" id="PS51379">
    <property type="entry name" value="4FE4S_FER_2"/>
    <property type="match status" value="2"/>
</dbReference>
<protein>
    <submittedName>
        <fullName evidence="5">4Fe-4S dicluster domain-containing protein</fullName>
    </submittedName>
</protein>
<dbReference type="InterPro" id="IPR009051">
    <property type="entry name" value="Helical_ferredxn"/>
</dbReference>
<dbReference type="GO" id="GO:0046872">
    <property type="term" value="F:metal ion binding"/>
    <property type="evidence" value="ECO:0007669"/>
    <property type="project" value="UniProtKB-KW"/>
</dbReference>
<keyword evidence="1" id="KW-0479">Metal-binding</keyword>
<evidence type="ECO:0000256" key="1">
    <source>
        <dbReference type="ARBA" id="ARBA00022723"/>
    </source>
</evidence>
<dbReference type="AlphaFoldDB" id="A0A8J6TR93"/>